<dbReference type="Proteomes" id="UP000024635">
    <property type="component" value="Unassembled WGS sequence"/>
</dbReference>
<organism evidence="1 2">
    <name type="scientific">Ancylostoma ceylanicum</name>
    <dbReference type="NCBI Taxonomy" id="53326"/>
    <lineage>
        <taxon>Eukaryota</taxon>
        <taxon>Metazoa</taxon>
        <taxon>Ecdysozoa</taxon>
        <taxon>Nematoda</taxon>
        <taxon>Chromadorea</taxon>
        <taxon>Rhabditida</taxon>
        <taxon>Rhabditina</taxon>
        <taxon>Rhabditomorpha</taxon>
        <taxon>Strongyloidea</taxon>
        <taxon>Ancylostomatidae</taxon>
        <taxon>Ancylostomatinae</taxon>
        <taxon>Ancylostoma</taxon>
    </lineage>
</organism>
<protein>
    <submittedName>
        <fullName evidence="1">Uncharacterized protein</fullName>
    </submittedName>
</protein>
<accession>A0A016T309</accession>
<evidence type="ECO:0000313" key="2">
    <source>
        <dbReference type="Proteomes" id="UP000024635"/>
    </source>
</evidence>
<dbReference type="AlphaFoldDB" id="A0A016T309"/>
<keyword evidence="2" id="KW-1185">Reference proteome</keyword>
<dbReference type="EMBL" id="JARK01001477">
    <property type="protein sequence ID" value="EYB97393.1"/>
    <property type="molecule type" value="Genomic_DNA"/>
</dbReference>
<gene>
    <name evidence="1" type="primary">Acey_s0141.g2245</name>
    <name evidence="1" type="ORF">Y032_0141g2245</name>
</gene>
<reference evidence="2" key="1">
    <citation type="journal article" date="2015" name="Nat. Genet.">
        <title>The genome and transcriptome of the zoonotic hookworm Ancylostoma ceylanicum identify infection-specific gene families.</title>
        <authorList>
            <person name="Schwarz E.M."/>
            <person name="Hu Y."/>
            <person name="Antoshechkin I."/>
            <person name="Miller M.M."/>
            <person name="Sternberg P.W."/>
            <person name="Aroian R.V."/>
        </authorList>
    </citation>
    <scope>NUCLEOTIDE SEQUENCE</scope>
    <source>
        <strain evidence="2">HY135</strain>
    </source>
</reference>
<proteinExistence type="predicted"/>
<evidence type="ECO:0000313" key="1">
    <source>
        <dbReference type="EMBL" id="EYB97393.1"/>
    </source>
</evidence>
<comment type="caution">
    <text evidence="1">The sequence shown here is derived from an EMBL/GenBank/DDBJ whole genome shotgun (WGS) entry which is preliminary data.</text>
</comment>
<sequence length="72" mass="8764">MRDRVTITTALRDKPKDIHKLILVADFRRETLHCESFEQFPFRHSRFVVLKMTPLSRNCLWFEETTLQETRQ</sequence>
<name>A0A016T309_9BILA</name>